<name>A0A6C0G5L4_9BACL</name>
<sequence length="757" mass="85788">MNMRSVHAEIEPLLDEIIAFLPRVLEACNSISEYFYVPVQAEAWTRFSELLQGLNDLYIAANSIGQELADREEDALLHKVITNFAEQLAHTFTELNRLMDEEEFIQAADCIKYELAELIHALAIKLGEDKEGTERRFAANLAYLERHHPQVHHVLKSARPDYTRYQLTYASNGSPNLYLRTSEDKWMYLYSNYEPEHEAGRWLDTMGDTLTGKTNIVVYGFGFGYHLLQMARTFPKQQLIIYEPDEQVLLAAMQAIELQPLLEALNVELFIAGWDKTTRHKTFFHFVKYAKGDTALVSLPAYDRVDPQRKQQFFEDALAAVQHFEMSAVTSAFYGIQLYQNRLYNLSYLLNTPSIRNMKDRLKGHTAVVVGSGPSLEKDIENLKKIRDHAFIIAAGTATQSLLHFGIKPHLVVSLDFGESNDTAFKHLDLDDVPFLYSPQLKYTIMEGKRKPMLLMLENDYTSIHMLGLDKEEPLFTSSTPSVTGPAIEAAIYMGCEQIVLTGQDLSYPTESVYAVGTIHVTEDESKSAIASSKLLVENVQGGMNRTNNAMQVTLNEIGKLLGKYPMIRFINSSQLGAKIENTEYQPLDEVMKQLADVHVASELLAEAMAAHLRPFDEAHKAAITKRLLDMPQQVETIEATLKRMKQKLGGLQALSRTKPAKCHKTMVDIEEMWETVVHNKLFEYSIAFIITNDIITYERNLSELVEEKNVVRKADLFCQVVGKLAEAILECLPMVAAIVNEAIHRVERQRQPVAAE</sequence>
<dbReference type="RefSeq" id="WP_162359982.1">
    <property type="nucleotide sequence ID" value="NZ_CP048209.1"/>
</dbReference>
<dbReference type="Pfam" id="PF20157">
    <property type="entry name" value="Maf_flag10_N"/>
    <property type="match status" value="1"/>
</dbReference>
<dbReference type="PANTHER" id="PTHR41786">
    <property type="entry name" value="MOTILITY ACCESSORY FACTOR MAF"/>
    <property type="match status" value="1"/>
</dbReference>
<protein>
    <submittedName>
        <fullName evidence="3">DUF115 domain-containing protein</fullName>
    </submittedName>
</protein>
<dbReference type="SUPFAM" id="SSF53335">
    <property type="entry name" value="S-adenosyl-L-methionine-dependent methyltransferases"/>
    <property type="match status" value="1"/>
</dbReference>
<evidence type="ECO:0000313" key="3">
    <source>
        <dbReference type="EMBL" id="QHT63441.1"/>
    </source>
</evidence>
<dbReference type="KEGG" id="plyc:GXP70_28135"/>
<dbReference type="Pfam" id="PF01973">
    <property type="entry name" value="MptE-like"/>
    <property type="match status" value="1"/>
</dbReference>
<dbReference type="InterPro" id="IPR029063">
    <property type="entry name" value="SAM-dependent_MTases_sf"/>
</dbReference>
<organism evidence="3 4">
    <name type="scientific">Paenibacillus lycopersici</name>
    <dbReference type="NCBI Taxonomy" id="2704462"/>
    <lineage>
        <taxon>Bacteria</taxon>
        <taxon>Bacillati</taxon>
        <taxon>Bacillota</taxon>
        <taxon>Bacilli</taxon>
        <taxon>Bacillales</taxon>
        <taxon>Paenibacillaceae</taxon>
        <taxon>Paenibacillus</taxon>
    </lineage>
</organism>
<dbReference type="EMBL" id="CP048209">
    <property type="protein sequence ID" value="QHT63441.1"/>
    <property type="molecule type" value="Genomic_DNA"/>
</dbReference>
<dbReference type="AlphaFoldDB" id="A0A6C0G5L4"/>
<reference evidence="3 4" key="1">
    <citation type="submission" date="2020-01" db="EMBL/GenBank/DDBJ databases">
        <title>Paenibacillus sp. nov., isolated from tomato rhizosphere.</title>
        <authorList>
            <person name="Weon H.-Y."/>
            <person name="Lee S.A."/>
        </authorList>
    </citation>
    <scope>NUCLEOTIDE SEQUENCE [LARGE SCALE GENOMIC DNA]</scope>
    <source>
        <strain evidence="3 4">12200R-189</strain>
    </source>
</reference>
<evidence type="ECO:0000259" key="1">
    <source>
        <dbReference type="Pfam" id="PF01973"/>
    </source>
</evidence>
<gene>
    <name evidence="3" type="ORF">GXP70_28135</name>
</gene>
<evidence type="ECO:0000259" key="2">
    <source>
        <dbReference type="Pfam" id="PF20157"/>
    </source>
</evidence>
<accession>A0A6C0G5L4</accession>
<evidence type="ECO:0000313" key="4">
    <source>
        <dbReference type="Proteomes" id="UP000476064"/>
    </source>
</evidence>
<proteinExistence type="predicted"/>
<keyword evidence="4" id="KW-1185">Reference proteome</keyword>
<dbReference type="InterPro" id="IPR002826">
    <property type="entry name" value="MptE-like"/>
</dbReference>
<dbReference type="PANTHER" id="PTHR41786:SF1">
    <property type="entry name" value="6-HYDROXYMETHYLPTERIN DIPHOSPHOKINASE MPTE-LIKE DOMAIN-CONTAINING PROTEIN"/>
    <property type="match status" value="1"/>
</dbReference>
<feature type="domain" description="6-hydroxymethylpterin diphosphokinase MptE-like" evidence="1">
    <location>
        <begin position="341"/>
        <end position="510"/>
    </location>
</feature>
<feature type="domain" description="Glycosyltransferase Maf N-terminal" evidence="2">
    <location>
        <begin position="215"/>
        <end position="267"/>
    </location>
</feature>
<dbReference type="Proteomes" id="UP000476064">
    <property type="component" value="Chromosome"/>
</dbReference>
<dbReference type="InterPro" id="IPR045376">
    <property type="entry name" value="Maf_N"/>
</dbReference>